<dbReference type="GO" id="GO:0019450">
    <property type="term" value="P:L-cysteine catabolic process to pyruvate"/>
    <property type="evidence" value="ECO:0007669"/>
    <property type="project" value="TreeGrafter"/>
</dbReference>
<feature type="modified residue" description="N6-(pyridoxal phosphate)lysine" evidence="8">
    <location>
        <position position="209"/>
    </location>
</feature>
<comment type="caution">
    <text evidence="11">The sequence shown here is derived from an EMBL/GenBank/DDBJ whole genome shotgun (WGS) entry which is preliminary data.</text>
</comment>
<evidence type="ECO:0000256" key="3">
    <source>
        <dbReference type="ARBA" id="ARBA00022898"/>
    </source>
</evidence>
<evidence type="ECO:0000313" key="12">
    <source>
        <dbReference type="Proteomes" id="UP000631694"/>
    </source>
</evidence>
<dbReference type="EC" id="4.4.1.8" evidence="11"/>
<dbReference type="InterPro" id="IPR006233">
    <property type="entry name" value="Cys_b_lyase_bac"/>
</dbReference>
<evidence type="ECO:0000256" key="9">
    <source>
        <dbReference type="RuleBase" id="RU362118"/>
    </source>
</evidence>
<dbReference type="RefSeq" id="WP_197309674.1">
    <property type="nucleotide sequence ID" value="NZ_JADZLT010000039.1"/>
</dbReference>
<evidence type="ECO:0000256" key="7">
    <source>
        <dbReference type="ARBA" id="ARBA00047625"/>
    </source>
</evidence>
<dbReference type="EMBL" id="JADZLT010000039">
    <property type="protein sequence ID" value="MBH0236575.1"/>
    <property type="molecule type" value="Genomic_DNA"/>
</dbReference>
<dbReference type="PIRSF" id="PIRSF001434">
    <property type="entry name" value="CGS"/>
    <property type="match status" value="1"/>
</dbReference>
<keyword evidence="4 11" id="KW-0456">Lyase</keyword>
<dbReference type="InterPro" id="IPR054542">
    <property type="entry name" value="Cys_met_metab_PP"/>
</dbReference>
<evidence type="ECO:0000256" key="6">
    <source>
        <dbReference type="ARBA" id="ARBA00047517"/>
    </source>
</evidence>
<dbReference type="GO" id="GO:0030170">
    <property type="term" value="F:pyridoxal phosphate binding"/>
    <property type="evidence" value="ECO:0007669"/>
    <property type="project" value="InterPro"/>
</dbReference>
<keyword evidence="12" id="KW-1185">Reference proteome</keyword>
<dbReference type="Gene3D" id="3.90.1150.10">
    <property type="entry name" value="Aspartate Aminotransferase, domain 1"/>
    <property type="match status" value="1"/>
</dbReference>
<sequence length="396" mass="42554">MTTEDRSKPHETATRLAHGGRRPREQHGFVNPPVYHGSTVTFPDVDTMLSGRQRYVYGRRGNPTSDGLESLVAELEGAAGAVLAPSGLAAVSVALLSCLTSGDHLLMTDTVYQPTRHFCDKVLTRFGIETTYYDPTVGAGIAALFRPETKAVFTEAPGSQTFEMQDIPAIAGVAAAHGATVLMDNTWATPLFFRPLDHGVDLSIQAGTKYFVGHSDVMLGTVAASPRAWPALKAMHGDLGQCIGPDDAFLALRGMRTLEVRLARHQASALAVADWLAGRPEVARVLHPARPDDPGHAIWKRDFSGSSGLFGFITRPAPLGAVKAMLDGLELFGLGYSWGGFESLAIVADPRKYRTATTWTEPGHLIRLNIGLEDPRDLIADLADGLDRFTAFAEPG</sequence>
<comment type="pathway">
    <text evidence="5">Amino-acid biosynthesis; L-methionine biosynthesis via de novo pathway; L-homocysteine from L-cystathionine: step 1/1.</text>
</comment>
<keyword evidence="3 8" id="KW-0663">Pyridoxal phosphate</keyword>
<comment type="catalytic activity">
    <reaction evidence="7">
        <text>an S-substituted L-cysteine + H2O = a thiol + pyruvate + NH4(+)</text>
        <dbReference type="Rhea" id="RHEA:18121"/>
        <dbReference type="ChEBI" id="CHEBI:15361"/>
        <dbReference type="ChEBI" id="CHEBI:15377"/>
        <dbReference type="ChEBI" id="CHEBI:28938"/>
        <dbReference type="ChEBI" id="CHEBI:29256"/>
        <dbReference type="ChEBI" id="CHEBI:58717"/>
        <dbReference type="EC" id="4.4.1.13"/>
    </reaction>
</comment>
<dbReference type="Gene3D" id="3.40.640.10">
    <property type="entry name" value="Type I PLP-dependent aspartate aminotransferase-like (Major domain)"/>
    <property type="match status" value="1"/>
</dbReference>
<evidence type="ECO:0000256" key="10">
    <source>
        <dbReference type="SAM" id="MobiDB-lite"/>
    </source>
</evidence>
<dbReference type="InterPro" id="IPR000277">
    <property type="entry name" value="Cys/Met-Metab_PyrdxlP-dep_enz"/>
</dbReference>
<dbReference type="PROSITE" id="PS00868">
    <property type="entry name" value="CYS_MET_METAB_PP"/>
    <property type="match status" value="1"/>
</dbReference>
<proteinExistence type="inferred from homology"/>
<dbReference type="GO" id="GO:0019346">
    <property type="term" value="P:transsulfuration"/>
    <property type="evidence" value="ECO:0007669"/>
    <property type="project" value="InterPro"/>
</dbReference>
<dbReference type="FunFam" id="3.40.640.10:FF:000046">
    <property type="entry name" value="Cystathionine gamma-lyase"/>
    <property type="match status" value="1"/>
</dbReference>
<dbReference type="InterPro" id="IPR015424">
    <property type="entry name" value="PyrdxlP-dep_Trfase"/>
</dbReference>
<comment type="catalytic activity">
    <reaction evidence="6">
        <text>L,L-cystathionine + H2O = L-homocysteine + pyruvate + NH4(+)</text>
        <dbReference type="Rhea" id="RHEA:13965"/>
        <dbReference type="ChEBI" id="CHEBI:15361"/>
        <dbReference type="ChEBI" id="CHEBI:15377"/>
        <dbReference type="ChEBI" id="CHEBI:28938"/>
        <dbReference type="ChEBI" id="CHEBI:58161"/>
        <dbReference type="ChEBI" id="CHEBI:58199"/>
    </reaction>
</comment>
<evidence type="ECO:0000256" key="5">
    <source>
        <dbReference type="ARBA" id="ARBA00046315"/>
    </source>
</evidence>
<dbReference type="InterPro" id="IPR015422">
    <property type="entry name" value="PyrdxlP-dep_Trfase_small"/>
</dbReference>
<dbReference type="Pfam" id="PF01053">
    <property type="entry name" value="Cys_Met_Meta_PP"/>
    <property type="match status" value="1"/>
</dbReference>
<dbReference type="GO" id="GO:0047804">
    <property type="term" value="F:cysteine-S-conjugate beta-lyase activity"/>
    <property type="evidence" value="ECO:0007669"/>
    <property type="project" value="UniProtKB-EC"/>
</dbReference>
<dbReference type="PANTHER" id="PTHR43500:SF1">
    <property type="entry name" value="CYSTATHIONINE BETA-LYASE-RELATED"/>
    <property type="match status" value="1"/>
</dbReference>
<comment type="similarity">
    <text evidence="2 9">Belongs to the trans-sulfuration enzymes family.</text>
</comment>
<evidence type="ECO:0000256" key="1">
    <source>
        <dbReference type="ARBA" id="ARBA00001933"/>
    </source>
</evidence>
<evidence type="ECO:0000256" key="8">
    <source>
        <dbReference type="PIRSR" id="PIRSR001434-2"/>
    </source>
</evidence>
<name>A0A931MXB0_9HYPH</name>
<protein>
    <submittedName>
        <fullName evidence="11">Cystathionine beta-lyase</fullName>
        <ecNumber evidence="11">4.4.1.8</ecNumber>
    </submittedName>
</protein>
<comment type="cofactor">
    <cofactor evidence="1 9">
        <name>pyridoxal 5'-phosphate</name>
        <dbReference type="ChEBI" id="CHEBI:597326"/>
    </cofactor>
</comment>
<evidence type="ECO:0000313" key="11">
    <source>
        <dbReference type="EMBL" id="MBH0236575.1"/>
    </source>
</evidence>
<dbReference type="AlphaFoldDB" id="A0A931MXB0"/>
<dbReference type="SUPFAM" id="SSF53383">
    <property type="entry name" value="PLP-dependent transferases"/>
    <property type="match status" value="1"/>
</dbReference>
<accession>A0A931MXB0</accession>
<dbReference type="NCBIfam" id="TIGR01324">
    <property type="entry name" value="cysta_beta_ly_B"/>
    <property type="match status" value="1"/>
</dbReference>
<reference evidence="11" key="1">
    <citation type="submission" date="2020-12" db="EMBL/GenBank/DDBJ databases">
        <title>Methylobrevis albus sp. nov., isolated from fresh water lack sediment.</title>
        <authorList>
            <person name="Zou Q."/>
        </authorList>
    </citation>
    <scope>NUCLEOTIDE SEQUENCE</scope>
    <source>
        <strain evidence="11">L22</strain>
    </source>
</reference>
<gene>
    <name evidence="11" type="primary">metC</name>
    <name evidence="11" type="ORF">I5731_01950</name>
</gene>
<dbReference type="CDD" id="cd00614">
    <property type="entry name" value="CGS_like"/>
    <property type="match status" value="1"/>
</dbReference>
<dbReference type="InterPro" id="IPR015421">
    <property type="entry name" value="PyrdxlP-dep_Trfase_major"/>
</dbReference>
<dbReference type="PANTHER" id="PTHR43500">
    <property type="entry name" value="CYSTATHIONINE BETA-LYASE-RELATED"/>
    <property type="match status" value="1"/>
</dbReference>
<evidence type="ECO:0000256" key="2">
    <source>
        <dbReference type="ARBA" id="ARBA00009077"/>
    </source>
</evidence>
<dbReference type="Proteomes" id="UP000631694">
    <property type="component" value="Unassembled WGS sequence"/>
</dbReference>
<feature type="compositionally biased region" description="Basic and acidic residues" evidence="10">
    <location>
        <begin position="1"/>
        <end position="13"/>
    </location>
</feature>
<evidence type="ECO:0000256" key="4">
    <source>
        <dbReference type="ARBA" id="ARBA00023239"/>
    </source>
</evidence>
<organism evidence="11 12">
    <name type="scientific">Methylobrevis albus</name>
    <dbReference type="NCBI Taxonomy" id="2793297"/>
    <lineage>
        <taxon>Bacteria</taxon>
        <taxon>Pseudomonadati</taxon>
        <taxon>Pseudomonadota</taxon>
        <taxon>Alphaproteobacteria</taxon>
        <taxon>Hyphomicrobiales</taxon>
        <taxon>Pleomorphomonadaceae</taxon>
        <taxon>Methylobrevis</taxon>
    </lineage>
</organism>
<feature type="region of interest" description="Disordered" evidence="10">
    <location>
        <begin position="1"/>
        <end position="31"/>
    </location>
</feature>